<dbReference type="SUPFAM" id="SSF51905">
    <property type="entry name" value="FAD/NAD(P)-binding domain"/>
    <property type="match status" value="1"/>
</dbReference>
<dbReference type="Pfam" id="PF01266">
    <property type="entry name" value="DAO"/>
    <property type="match status" value="1"/>
</dbReference>
<dbReference type="AlphaFoldDB" id="A0A844W484"/>
<evidence type="ECO:0000313" key="5">
    <source>
        <dbReference type="Proteomes" id="UP000443843"/>
    </source>
</evidence>
<dbReference type="InterPro" id="IPR006076">
    <property type="entry name" value="FAD-dep_OxRdtase"/>
</dbReference>
<dbReference type="EMBL" id="WNXQ01000003">
    <property type="protein sequence ID" value="MWB77621.1"/>
    <property type="molecule type" value="Genomic_DNA"/>
</dbReference>
<dbReference type="GO" id="GO:0055130">
    <property type="term" value="P:D-alanine catabolic process"/>
    <property type="evidence" value="ECO:0007669"/>
    <property type="project" value="TreeGrafter"/>
</dbReference>
<feature type="domain" description="FAD dependent oxidoreductase" evidence="3">
    <location>
        <begin position="19"/>
        <end position="411"/>
    </location>
</feature>
<proteinExistence type="inferred from homology"/>
<protein>
    <submittedName>
        <fullName evidence="4">FAD-dependent oxidoreductase</fullName>
    </submittedName>
</protein>
<keyword evidence="2" id="KW-0560">Oxidoreductase</keyword>
<gene>
    <name evidence="4" type="ORF">GLS40_06265</name>
</gene>
<dbReference type="InterPro" id="IPR036188">
    <property type="entry name" value="FAD/NAD-bd_sf"/>
</dbReference>
<evidence type="ECO:0000256" key="2">
    <source>
        <dbReference type="ARBA" id="ARBA00023002"/>
    </source>
</evidence>
<dbReference type="PANTHER" id="PTHR13847">
    <property type="entry name" value="SARCOSINE DEHYDROGENASE-RELATED"/>
    <property type="match status" value="1"/>
</dbReference>
<accession>A0A844W484</accession>
<dbReference type="GO" id="GO:0008718">
    <property type="term" value="F:D-amino-acid dehydrogenase activity"/>
    <property type="evidence" value="ECO:0007669"/>
    <property type="project" value="TreeGrafter"/>
</dbReference>
<evidence type="ECO:0000313" key="4">
    <source>
        <dbReference type="EMBL" id="MWB77621.1"/>
    </source>
</evidence>
<comment type="caution">
    <text evidence="4">The sequence shown here is derived from an EMBL/GenBank/DDBJ whole genome shotgun (WGS) entry which is preliminary data.</text>
</comment>
<dbReference type="Gene3D" id="3.50.50.60">
    <property type="entry name" value="FAD/NAD(P)-binding domain"/>
    <property type="match status" value="3"/>
</dbReference>
<evidence type="ECO:0000256" key="1">
    <source>
        <dbReference type="ARBA" id="ARBA00009410"/>
    </source>
</evidence>
<dbReference type="PANTHER" id="PTHR13847:SF280">
    <property type="entry name" value="D-AMINO ACID DEHYDROGENASE"/>
    <property type="match status" value="1"/>
</dbReference>
<dbReference type="RefSeq" id="WP_160381895.1">
    <property type="nucleotide sequence ID" value="NZ_WNXQ01000003.1"/>
</dbReference>
<keyword evidence="5" id="KW-1185">Reference proteome</keyword>
<organism evidence="4 5">
    <name type="scientific">Pseudooceanicola pacificus</name>
    <dbReference type="NCBI Taxonomy" id="2676438"/>
    <lineage>
        <taxon>Bacteria</taxon>
        <taxon>Pseudomonadati</taxon>
        <taxon>Pseudomonadota</taxon>
        <taxon>Alphaproteobacteria</taxon>
        <taxon>Rhodobacterales</taxon>
        <taxon>Paracoccaceae</taxon>
        <taxon>Pseudooceanicola</taxon>
    </lineage>
</organism>
<sequence length="440" mass="46985">MPAPLMVIPSSPELPKECDAVVIGGGIVGACAAWYLAKGGMRVALIEKGRVGCEQSSRNWGWCRQQNRDQRLLPLATASLSCWEEIAEDLGEDLGFRRTGLLYVSDDEAELANWRDWSVFGNDQGVENHMLTAKEATELARSTGKAWKGGVSAPSDGIADTSSAAPRIARGLLSRGGTVHQFCAARGLETSAGKVTGVVTEAGTIRTSRVILAGGAWSSSFCRQLGISFPQATIRSTAISTLPGGPDIPHAFHSKGATITRRRDGGITLAISQLARVDPTPQSLRYARHFLPMFMARSDVLSFGDLRALFNGQESLRKWALDRPTPMERIRTLDPRPEPGVVALILERAHRFIPELASLGVQTSWSGYIDSTPDGLPVIDPDAGPEGLVLATGFSGQGFGTGPGTGRLVADIVLGQDSAIPRAGLELARLHKGRAKVARF</sequence>
<dbReference type="Proteomes" id="UP000443843">
    <property type="component" value="Unassembled WGS sequence"/>
</dbReference>
<evidence type="ECO:0000259" key="3">
    <source>
        <dbReference type="Pfam" id="PF01266"/>
    </source>
</evidence>
<dbReference type="Gene3D" id="3.30.9.10">
    <property type="entry name" value="D-Amino Acid Oxidase, subunit A, domain 2"/>
    <property type="match status" value="1"/>
</dbReference>
<comment type="similarity">
    <text evidence="1">Belongs to the DadA oxidoreductase family.</text>
</comment>
<reference evidence="4 5" key="1">
    <citation type="submission" date="2019-11" db="EMBL/GenBank/DDBJ databases">
        <title>Pseudooceanicola pacifica sp. nov., isolated from deep-sea sediment of the Pacific Ocean.</title>
        <authorList>
            <person name="Lyu L."/>
        </authorList>
    </citation>
    <scope>NUCLEOTIDE SEQUENCE [LARGE SCALE GENOMIC DNA]</scope>
    <source>
        <strain evidence="4 5">216_PA32_1</strain>
    </source>
</reference>
<dbReference type="GO" id="GO:0005886">
    <property type="term" value="C:plasma membrane"/>
    <property type="evidence" value="ECO:0007669"/>
    <property type="project" value="TreeGrafter"/>
</dbReference>
<dbReference type="GO" id="GO:0005737">
    <property type="term" value="C:cytoplasm"/>
    <property type="evidence" value="ECO:0007669"/>
    <property type="project" value="TreeGrafter"/>
</dbReference>
<name>A0A844W484_9RHOB</name>